<proteinExistence type="predicted"/>
<protein>
    <submittedName>
        <fullName evidence="2">Uncharacterized protein</fullName>
    </submittedName>
</protein>
<comment type="caution">
    <text evidence="2">The sequence shown here is derived from an EMBL/GenBank/DDBJ whole genome shotgun (WGS) entry which is preliminary data.</text>
</comment>
<keyword evidence="1" id="KW-0812">Transmembrane</keyword>
<evidence type="ECO:0000313" key="2">
    <source>
        <dbReference type="EMBL" id="CAK0846505.1"/>
    </source>
</evidence>
<sequence>MVLGFICIVRRCRGEDSCLAEDLKTLGVVSGNQYLPGIAAACALAVPCFHTQTGKVSGESWMSYSRSESCGKRMPYVAVRAPVLALAFAAGPGLWFWLLRRRAGERREQFFKFLTASYRPESAAWEVNRLARNMALKCVVAVSPVSYAPGLQLTLAQCLMFSFTAWHMRSLPYKLDLLNSVEAVSLWVLNLCLMASSLAVSNSWHLTPEFRIQLMVGVYVVLAINAFGLGLLFVWSKFLDDDHRLFKQ</sequence>
<keyword evidence="3" id="KW-1185">Reference proteome</keyword>
<keyword evidence="1" id="KW-1133">Transmembrane helix</keyword>
<feature type="transmembrane region" description="Helical" evidence="1">
    <location>
        <begin position="81"/>
        <end position="99"/>
    </location>
</feature>
<dbReference type="EMBL" id="CAUYUJ010014827">
    <property type="protein sequence ID" value="CAK0846505.1"/>
    <property type="molecule type" value="Genomic_DNA"/>
</dbReference>
<reference evidence="2" key="1">
    <citation type="submission" date="2023-10" db="EMBL/GenBank/DDBJ databases">
        <authorList>
            <person name="Chen Y."/>
            <person name="Shah S."/>
            <person name="Dougan E. K."/>
            <person name="Thang M."/>
            <person name="Chan C."/>
        </authorList>
    </citation>
    <scope>NUCLEOTIDE SEQUENCE [LARGE SCALE GENOMIC DNA]</scope>
</reference>
<evidence type="ECO:0000313" key="3">
    <source>
        <dbReference type="Proteomes" id="UP001189429"/>
    </source>
</evidence>
<evidence type="ECO:0000256" key="1">
    <source>
        <dbReference type="SAM" id="Phobius"/>
    </source>
</evidence>
<dbReference type="Proteomes" id="UP001189429">
    <property type="component" value="Unassembled WGS sequence"/>
</dbReference>
<organism evidence="2 3">
    <name type="scientific">Prorocentrum cordatum</name>
    <dbReference type="NCBI Taxonomy" id="2364126"/>
    <lineage>
        <taxon>Eukaryota</taxon>
        <taxon>Sar</taxon>
        <taxon>Alveolata</taxon>
        <taxon>Dinophyceae</taxon>
        <taxon>Prorocentrales</taxon>
        <taxon>Prorocentraceae</taxon>
        <taxon>Prorocentrum</taxon>
    </lineage>
</organism>
<feature type="transmembrane region" description="Helical" evidence="1">
    <location>
        <begin position="216"/>
        <end position="235"/>
    </location>
</feature>
<feature type="transmembrane region" description="Helical" evidence="1">
    <location>
        <begin position="184"/>
        <end position="204"/>
    </location>
</feature>
<keyword evidence="1" id="KW-0472">Membrane</keyword>
<name>A0ABN9TKZ1_9DINO</name>
<accession>A0ABN9TKZ1</accession>
<gene>
    <name evidence="2" type="ORF">PCOR1329_LOCUS39983</name>
</gene>